<dbReference type="GO" id="GO:0005525">
    <property type="term" value="F:GTP binding"/>
    <property type="evidence" value="ECO:0007669"/>
    <property type="project" value="UniProtKB-KW"/>
</dbReference>
<evidence type="ECO:0000256" key="1">
    <source>
        <dbReference type="ARBA" id="ARBA00022598"/>
    </source>
</evidence>
<dbReference type="GO" id="GO:0052618">
    <property type="term" value="F:coenzyme F420-0:L-glutamate ligase activity"/>
    <property type="evidence" value="ECO:0007669"/>
    <property type="project" value="TreeGrafter"/>
</dbReference>
<keyword evidence="1" id="KW-0436">Ligase</keyword>
<evidence type="ECO:0000259" key="8">
    <source>
        <dbReference type="Pfam" id="PF01996"/>
    </source>
</evidence>
<accession>A0A6J6QFA1</accession>
<dbReference type="Pfam" id="PF01996">
    <property type="entry name" value="F420_ligase"/>
    <property type="match status" value="1"/>
</dbReference>
<dbReference type="InterPro" id="IPR002847">
    <property type="entry name" value="F420-0_gamma-glut_ligase-dom"/>
</dbReference>
<dbReference type="PANTHER" id="PTHR47917">
    <property type="match status" value="1"/>
</dbReference>
<dbReference type="PANTHER" id="PTHR47917:SF1">
    <property type="entry name" value="COENZYME F420:L-GLUTAMATE LIGASE"/>
    <property type="match status" value="1"/>
</dbReference>
<reference evidence="9" key="1">
    <citation type="submission" date="2020-05" db="EMBL/GenBank/DDBJ databases">
        <authorList>
            <person name="Chiriac C."/>
            <person name="Salcher M."/>
            <person name="Ghai R."/>
            <person name="Kavagutti S V."/>
        </authorList>
    </citation>
    <scope>NUCLEOTIDE SEQUENCE</scope>
</reference>
<evidence type="ECO:0000256" key="6">
    <source>
        <dbReference type="ARBA" id="ARBA00023134"/>
    </source>
</evidence>
<dbReference type="AlphaFoldDB" id="A0A6J6QFA1"/>
<evidence type="ECO:0000256" key="2">
    <source>
        <dbReference type="ARBA" id="ARBA00022723"/>
    </source>
</evidence>
<dbReference type="Gene3D" id="3.90.1660.10">
    <property type="entry name" value="CofE-like domain"/>
    <property type="match status" value="1"/>
</dbReference>
<evidence type="ECO:0000256" key="4">
    <source>
        <dbReference type="ARBA" id="ARBA00022842"/>
    </source>
</evidence>
<gene>
    <name evidence="9" type="ORF">UFOPK2399_01912</name>
</gene>
<proteinExistence type="predicted"/>
<name>A0A6J6QFA1_9ZZZZ</name>
<keyword evidence="5" id="KW-0630">Potassium</keyword>
<dbReference type="Gene3D" id="3.30.1330.100">
    <property type="entry name" value="CofE-like"/>
    <property type="match status" value="1"/>
</dbReference>
<keyword evidence="6" id="KW-0342">GTP-binding</keyword>
<evidence type="ECO:0000256" key="7">
    <source>
        <dbReference type="ARBA" id="ARBA00023211"/>
    </source>
</evidence>
<dbReference type="GO" id="GO:0046872">
    <property type="term" value="F:metal ion binding"/>
    <property type="evidence" value="ECO:0007669"/>
    <property type="project" value="UniProtKB-KW"/>
</dbReference>
<evidence type="ECO:0000313" key="9">
    <source>
        <dbReference type="EMBL" id="CAB4709559.1"/>
    </source>
</evidence>
<evidence type="ECO:0000256" key="3">
    <source>
        <dbReference type="ARBA" id="ARBA00022741"/>
    </source>
</evidence>
<sequence>MISLLPVAGLPEVRPGDDLAALIAAVARLEDRDVVVVAQKVVSKAEGRLVRLADVVASPRAIELAAGEVDPREIEVILAETERVVRLRAPFIVSETRHGLICGSAGVDHSNSGEDDMLVLLPEDPDASARKLRDAVREQTGADVAVIVADSFGRPFRMGTTDVAIGVAGLAPIRDLRGTHDRDGRVLRSTLIAVADELAAAADLARRKESGVPVVIVRGFPIEGDGSAQELVMPRERSLFD</sequence>
<keyword evidence="4" id="KW-0460">Magnesium</keyword>
<protein>
    <submittedName>
        <fullName evidence="9">Unannotated protein</fullName>
    </submittedName>
</protein>
<dbReference type="EMBL" id="CAEZXP010000009">
    <property type="protein sequence ID" value="CAB4709559.1"/>
    <property type="molecule type" value="Genomic_DNA"/>
</dbReference>
<organism evidence="9">
    <name type="scientific">freshwater metagenome</name>
    <dbReference type="NCBI Taxonomy" id="449393"/>
    <lineage>
        <taxon>unclassified sequences</taxon>
        <taxon>metagenomes</taxon>
        <taxon>ecological metagenomes</taxon>
    </lineage>
</organism>
<keyword evidence="2" id="KW-0479">Metal-binding</keyword>
<dbReference type="SUPFAM" id="SSF144010">
    <property type="entry name" value="CofE-like"/>
    <property type="match status" value="1"/>
</dbReference>
<keyword evidence="7" id="KW-0464">Manganese</keyword>
<keyword evidence="3" id="KW-0547">Nucleotide-binding</keyword>
<dbReference type="InterPro" id="IPR008225">
    <property type="entry name" value="F420-0_g-glutamyl_ligase"/>
</dbReference>
<feature type="domain" description="Coenzyme F420:L-glutamate ligase-like" evidence="8">
    <location>
        <begin position="10"/>
        <end position="219"/>
    </location>
</feature>
<evidence type="ECO:0000256" key="5">
    <source>
        <dbReference type="ARBA" id="ARBA00022958"/>
    </source>
</evidence>
<dbReference type="NCBIfam" id="TIGR01916">
    <property type="entry name" value="F420_cofE"/>
    <property type="match status" value="1"/>
</dbReference>